<organism evidence="3 4">
    <name type="scientific">Castilleja foliolosa</name>
    <dbReference type="NCBI Taxonomy" id="1961234"/>
    <lineage>
        <taxon>Eukaryota</taxon>
        <taxon>Viridiplantae</taxon>
        <taxon>Streptophyta</taxon>
        <taxon>Embryophyta</taxon>
        <taxon>Tracheophyta</taxon>
        <taxon>Spermatophyta</taxon>
        <taxon>Magnoliopsida</taxon>
        <taxon>eudicotyledons</taxon>
        <taxon>Gunneridae</taxon>
        <taxon>Pentapetalae</taxon>
        <taxon>asterids</taxon>
        <taxon>lamiids</taxon>
        <taxon>Lamiales</taxon>
        <taxon>Orobanchaceae</taxon>
        <taxon>Pedicularideae</taxon>
        <taxon>Castillejinae</taxon>
        <taxon>Castilleja</taxon>
    </lineage>
</organism>
<protein>
    <recommendedName>
        <fullName evidence="2">BRCA1-associated 2/ETP1 RRM domain-containing protein</fullName>
    </recommendedName>
</protein>
<dbReference type="SUPFAM" id="SSF53756">
    <property type="entry name" value="UDP-Glycosyltransferase/glycogen phosphorylase"/>
    <property type="match status" value="1"/>
</dbReference>
<evidence type="ECO:0000313" key="4">
    <source>
        <dbReference type="Proteomes" id="UP001632038"/>
    </source>
</evidence>
<feature type="compositionally biased region" description="Low complexity" evidence="1">
    <location>
        <begin position="24"/>
        <end position="36"/>
    </location>
</feature>
<comment type="caution">
    <text evidence="3">The sequence shown here is derived from an EMBL/GenBank/DDBJ whole genome shotgun (WGS) entry which is preliminary data.</text>
</comment>
<gene>
    <name evidence="3" type="ORF">CASFOL_009833</name>
</gene>
<reference evidence="4" key="1">
    <citation type="journal article" date="2024" name="IScience">
        <title>Strigolactones Initiate the Formation of Haustorium-like Structures in Castilleja.</title>
        <authorList>
            <person name="Buerger M."/>
            <person name="Peterson D."/>
            <person name="Chory J."/>
        </authorList>
    </citation>
    <scope>NUCLEOTIDE SEQUENCE [LARGE SCALE GENOMIC DNA]</scope>
</reference>
<feature type="domain" description="BRCA1-associated 2/ETP1 RRM" evidence="2">
    <location>
        <begin position="66"/>
        <end position="104"/>
    </location>
</feature>
<name>A0ABD3DQS8_9LAMI</name>
<feature type="region of interest" description="Disordered" evidence="1">
    <location>
        <begin position="17"/>
        <end position="36"/>
    </location>
</feature>
<evidence type="ECO:0000313" key="3">
    <source>
        <dbReference type="EMBL" id="KAL3644653.1"/>
    </source>
</evidence>
<proteinExistence type="predicted"/>
<evidence type="ECO:0000259" key="2">
    <source>
        <dbReference type="Pfam" id="PF07576"/>
    </source>
</evidence>
<dbReference type="Proteomes" id="UP001632038">
    <property type="component" value="Unassembled WGS sequence"/>
</dbReference>
<keyword evidence="4" id="KW-1185">Reference proteome</keyword>
<dbReference type="Pfam" id="PF07576">
    <property type="entry name" value="BRAP2"/>
    <property type="match status" value="1"/>
</dbReference>
<accession>A0ABD3DQS8</accession>
<dbReference type="Gene3D" id="3.40.50.2000">
    <property type="entry name" value="Glycogen Phosphorylase B"/>
    <property type="match status" value="1"/>
</dbReference>
<dbReference type="AlphaFoldDB" id="A0ABD3DQS8"/>
<dbReference type="InterPro" id="IPR011422">
    <property type="entry name" value="BRAP2/ETP1_RRM"/>
</dbReference>
<evidence type="ECO:0000256" key="1">
    <source>
        <dbReference type="SAM" id="MobiDB-lite"/>
    </source>
</evidence>
<sequence>MFTLKIHTVDYPQPLHTTCTPTTSGGSAASPNSNNNQKPVELMGVAHLFRQLPSANQPAVTVTNISARTTLIFVVAVPNYLSENDFLIFCGNHVSYFEEIIFLKVSVLEDGARFVARDFRFATLPPLGGTLRRGFETAADVKTSLSEHPDLVCSRDTSAAVMGRMHSRSSVMESVYFGVPILGAPLKLDQTADCRAAVEAGVGVEVMRSENGGYDGERGGGYW</sequence>
<dbReference type="EMBL" id="JAVIJP010000013">
    <property type="protein sequence ID" value="KAL3644653.1"/>
    <property type="molecule type" value="Genomic_DNA"/>
</dbReference>